<dbReference type="Gene3D" id="3.30.450.40">
    <property type="match status" value="1"/>
</dbReference>
<evidence type="ECO:0000313" key="6">
    <source>
        <dbReference type="EMBL" id="PRY18041.1"/>
    </source>
</evidence>
<evidence type="ECO:0000256" key="3">
    <source>
        <dbReference type="ARBA" id="ARBA00023163"/>
    </source>
</evidence>
<dbReference type="SUPFAM" id="SSF46785">
    <property type="entry name" value="Winged helix' DNA-binding domain"/>
    <property type="match status" value="1"/>
</dbReference>
<feature type="domain" description="HTH iclR-type" evidence="4">
    <location>
        <begin position="17"/>
        <end position="78"/>
    </location>
</feature>
<dbReference type="GO" id="GO:0003700">
    <property type="term" value="F:DNA-binding transcription factor activity"/>
    <property type="evidence" value="ECO:0007669"/>
    <property type="project" value="TreeGrafter"/>
</dbReference>
<keyword evidence="2" id="KW-0238">DNA-binding</keyword>
<keyword evidence="3" id="KW-0804">Transcription</keyword>
<dbReference type="GO" id="GO:0045892">
    <property type="term" value="P:negative regulation of DNA-templated transcription"/>
    <property type="evidence" value="ECO:0007669"/>
    <property type="project" value="TreeGrafter"/>
</dbReference>
<dbReference type="SUPFAM" id="SSF55781">
    <property type="entry name" value="GAF domain-like"/>
    <property type="match status" value="1"/>
</dbReference>
<name>A0A2T0RA87_9ACTN</name>
<dbReference type="EMBL" id="PVZF01000001">
    <property type="protein sequence ID" value="PRY18041.1"/>
    <property type="molecule type" value="Genomic_DNA"/>
</dbReference>
<proteinExistence type="predicted"/>
<dbReference type="PROSITE" id="PS51078">
    <property type="entry name" value="ICLR_ED"/>
    <property type="match status" value="1"/>
</dbReference>
<dbReference type="InterPro" id="IPR005471">
    <property type="entry name" value="Tscrpt_reg_IclR_N"/>
</dbReference>
<accession>A0A2T0RA87</accession>
<evidence type="ECO:0000313" key="7">
    <source>
        <dbReference type="Proteomes" id="UP000238083"/>
    </source>
</evidence>
<dbReference type="GO" id="GO:0003677">
    <property type="term" value="F:DNA binding"/>
    <property type="evidence" value="ECO:0007669"/>
    <property type="project" value="UniProtKB-KW"/>
</dbReference>
<dbReference type="PROSITE" id="PS51077">
    <property type="entry name" value="HTH_ICLR"/>
    <property type="match status" value="1"/>
</dbReference>
<dbReference type="Pfam" id="PF09339">
    <property type="entry name" value="HTH_IclR"/>
    <property type="match status" value="1"/>
</dbReference>
<dbReference type="InterPro" id="IPR050707">
    <property type="entry name" value="HTH_MetabolicPath_Reg"/>
</dbReference>
<keyword evidence="1" id="KW-0805">Transcription regulation</keyword>
<feature type="domain" description="IclR-ED" evidence="5">
    <location>
        <begin position="79"/>
        <end position="262"/>
    </location>
</feature>
<dbReference type="Proteomes" id="UP000238083">
    <property type="component" value="Unassembled WGS sequence"/>
</dbReference>
<dbReference type="InterPro" id="IPR029016">
    <property type="entry name" value="GAF-like_dom_sf"/>
</dbReference>
<evidence type="ECO:0000256" key="1">
    <source>
        <dbReference type="ARBA" id="ARBA00023015"/>
    </source>
</evidence>
<comment type="caution">
    <text evidence="6">The sequence shown here is derived from an EMBL/GenBank/DDBJ whole genome shotgun (WGS) entry which is preliminary data.</text>
</comment>
<protein>
    <submittedName>
        <fullName evidence="6">IclR family transcriptional regulator</fullName>
    </submittedName>
</protein>
<reference evidence="6 7" key="1">
    <citation type="submission" date="2018-03" db="EMBL/GenBank/DDBJ databases">
        <title>Genomic Encyclopedia of Archaeal and Bacterial Type Strains, Phase II (KMG-II): from individual species to whole genera.</title>
        <authorList>
            <person name="Goeker M."/>
        </authorList>
    </citation>
    <scope>NUCLEOTIDE SEQUENCE [LARGE SCALE GENOMIC DNA]</scope>
    <source>
        <strain evidence="6 7">DSM 19711</strain>
    </source>
</reference>
<sequence length="270" mass="28960">MGSDRGSVHNVDNRTGTQVVSRVATLLRLVAAQPAGLGTAQVVQATGLARATAHRLLSALQREGLLDQDAAGNWVTGPELFIFGAAAAARFDVVDVARPVVRSLAARSEESVFLSVRRGSESVCLLAEEGSFPVRSHVLHEGIRLPLGVASAGLVLLAFSPPGEVEEFFRHHRDLEQRYPGHDETSVRRRARQAVRRGYALNPGLLVEGSWGMAAPVFEASGRATWALSITGIEPRLAGRRQADLGRLLLEHAHDLSLRLAGGGRRPRTG</sequence>
<gene>
    <name evidence="6" type="ORF">CLV37_101285</name>
</gene>
<dbReference type="Pfam" id="PF01614">
    <property type="entry name" value="IclR_C"/>
    <property type="match status" value="1"/>
</dbReference>
<dbReference type="InterPro" id="IPR036388">
    <property type="entry name" value="WH-like_DNA-bd_sf"/>
</dbReference>
<dbReference type="InterPro" id="IPR036390">
    <property type="entry name" value="WH_DNA-bd_sf"/>
</dbReference>
<dbReference type="AlphaFoldDB" id="A0A2T0RA87"/>
<organism evidence="6 7">
    <name type="scientific">Kineococcus rhizosphaerae</name>
    <dbReference type="NCBI Taxonomy" id="559628"/>
    <lineage>
        <taxon>Bacteria</taxon>
        <taxon>Bacillati</taxon>
        <taxon>Actinomycetota</taxon>
        <taxon>Actinomycetes</taxon>
        <taxon>Kineosporiales</taxon>
        <taxon>Kineosporiaceae</taxon>
        <taxon>Kineococcus</taxon>
    </lineage>
</organism>
<dbReference type="PANTHER" id="PTHR30136:SF39">
    <property type="entry name" value="TRANSCRIPTIONAL REGULATORY PROTEIN"/>
    <property type="match status" value="1"/>
</dbReference>
<dbReference type="SMART" id="SM00346">
    <property type="entry name" value="HTH_ICLR"/>
    <property type="match status" value="1"/>
</dbReference>
<evidence type="ECO:0000259" key="4">
    <source>
        <dbReference type="PROSITE" id="PS51077"/>
    </source>
</evidence>
<evidence type="ECO:0000259" key="5">
    <source>
        <dbReference type="PROSITE" id="PS51078"/>
    </source>
</evidence>
<keyword evidence="7" id="KW-1185">Reference proteome</keyword>
<evidence type="ECO:0000256" key="2">
    <source>
        <dbReference type="ARBA" id="ARBA00023125"/>
    </source>
</evidence>
<dbReference type="PANTHER" id="PTHR30136">
    <property type="entry name" value="HELIX-TURN-HELIX TRANSCRIPTIONAL REGULATOR, ICLR FAMILY"/>
    <property type="match status" value="1"/>
</dbReference>
<dbReference type="InterPro" id="IPR014757">
    <property type="entry name" value="Tscrpt_reg_IclR_C"/>
</dbReference>
<dbReference type="Gene3D" id="1.10.10.10">
    <property type="entry name" value="Winged helix-like DNA-binding domain superfamily/Winged helix DNA-binding domain"/>
    <property type="match status" value="1"/>
</dbReference>